<dbReference type="Proteomes" id="UP000234681">
    <property type="component" value="Chromosome 16"/>
</dbReference>
<proteinExistence type="predicted"/>
<accession>A6IWF7</accession>
<evidence type="ECO:0000313" key="2">
    <source>
        <dbReference type="Proteomes" id="UP000234681"/>
    </source>
</evidence>
<protein>
    <submittedName>
        <fullName evidence="1">RCG43039, isoform CRA_a</fullName>
    </submittedName>
</protein>
<gene>
    <name evidence="1" type="ORF">rCG_43039</name>
</gene>
<dbReference type="EMBL" id="CH473970">
    <property type="protein sequence ID" value="EDM08914.1"/>
    <property type="molecule type" value="Genomic_DNA"/>
</dbReference>
<reference evidence="1 2" key="1">
    <citation type="submission" date="2005-09" db="EMBL/GenBank/DDBJ databases">
        <authorList>
            <person name="Mural R.J."/>
            <person name="Li P.W."/>
            <person name="Adams M.D."/>
            <person name="Amanatides P.G."/>
            <person name="Baden-Tillson H."/>
            <person name="Barnstead M."/>
            <person name="Chin S.H."/>
            <person name="Dew I."/>
            <person name="Evans C.A."/>
            <person name="Ferriera S."/>
            <person name="Flanigan M."/>
            <person name="Fosler C."/>
            <person name="Glodek A."/>
            <person name="Gu Z."/>
            <person name="Holt R.A."/>
            <person name="Jennings D."/>
            <person name="Kraft C.L."/>
            <person name="Lu F."/>
            <person name="Nguyen T."/>
            <person name="Nusskern D.R."/>
            <person name="Pfannkoch C.M."/>
            <person name="Sitter C."/>
            <person name="Sutton G.G."/>
            <person name="Venter J.C."/>
            <person name="Wang Z."/>
            <person name="Woodage T."/>
            <person name="Zheng X.H."/>
            <person name="Zhong F."/>
        </authorList>
    </citation>
    <scope>NUCLEOTIDE SEQUENCE [LARGE SCALE GENOMIC DNA]</scope>
    <source>
        <strain>BN</strain>
        <strain evidence="2">Sprague-Dawley</strain>
    </source>
</reference>
<name>A6IWF7_RAT</name>
<organism evidence="1 2">
    <name type="scientific">Rattus norvegicus</name>
    <name type="common">Rat</name>
    <dbReference type="NCBI Taxonomy" id="10116"/>
    <lineage>
        <taxon>Eukaryota</taxon>
        <taxon>Metazoa</taxon>
        <taxon>Chordata</taxon>
        <taxon>Craniata</taxon>
        <taxon>Vertebrata</taxon>
        <taxon>Euteleostomi</taxon>
        <taxon>Mammalia</taxon>
        <taxon>Eutheria</taxon>
        <taxon>Euarchontoglires</taxon>
        <taxon>Glires</taxon>
        <taxon>Rodentia</taxon>
        <taxon>Myomorpha</taxon>
        <taxon>Muroidea</taxon>
        <taxon>Muridae</taxon>
        <taxon>Murinae</taxon>
        <taxon>Rattus</taxon>
    </lineage>
</organism>
<sequence length="28" mass="3285">MVAGFLLVGQPRELLKQFWYFLQAEKAT</sequence>
<dbReference type="AlphaFoldDB" id="A6IWF7"/>
<evidence type="ECO:0000313" key="1">
    <source>
        <dbReference type="EMBL" id="EDM08914.1"/>
    </source>
</evidence>